<sequence length="76" mass="8565">MRKIADDRPNLPFLLSVPPFSALTGTELPRPRHHPPQPSPVFAASAESLLFDLERYLCISSRHHAVGSRRFSRQMG</sequence>
<dbReference type="AlphaFoldDB" id="A0A8J2BST8"/>
<organism evidence="1 2">
    <name type="scientific">Candidatus Methylacidithermus pantelleriae</name>
    <dbReference type="NCBI Taxonomy" id="2744239"/>
    <lineage>
        <taxon>Bacteria</taxon>
        <taxon>Pseudomonadati</taxon>
        <taxon>Verrucomicrobiota</taxon>
        <taxon>Methylacidiphilae</taxon>
        <taxon>Methylacidiphilales</taxon>
        <taxon>Methylacidiphilaceae</taxon>
        <taxon>Candidatus Methylacidithermus</taxon>
    </lineage>
</organism>
<proteinExistence type="predicted"/>
<comment type="caution">
    <text evidence="1">The sequence shown here is derived from an EMBL/GenBank/DDBJ whole genome shotgun (WGS) entry which is preliminary data.</text>
</comment>
<gene>
    <name evidence="1" type="ORF">MPNT_80048</name>
</gene>
<name>A0A8J2BST8_9BACT</name>
<dbReference type="EMBL" id="CAJNOB010000070">
    <property type="protein sequence ID" value="CAF0704976.1"/>
    <property type="molecule type" value="Genomic_DNA"/>
</dbReference>
<evidence type="ECO:0000313" key="2">
    <source>
        <dbReference type="Proteomes" id="UP000663859"/>
    </source>
</evidence>
<protein>
    <submittedName>
        <fullName evidence="1">Uncharacterized protein</fullName>
    </submittedName>
</protein>
<dbReference type="Proteomes" id="UP000663859">
    <property type="component" value="Unassembled WGS sequence"/>
</dbReference>
<keyword evidence="2" id="KW-1185">Reference proteome</keyword>
<accession>A0A8J2BST8</accession>
<reference evidence="1" key="1">
    <citation type="submission" date="2021-02" db="EMBL/GenBank/DDBJ databases">
        <authorList>
            <person name="Cremers G."/>
            <person name="Picone N."/>
        </authorList>
    </citation>
    <scope>NUCLEOTIDE SEQUENCE</scope>
    <source>
        <strain evidence="1">PQ17</strain>
    </source>
</reference>
<evidence type="ECO:0000313" key="1">
    <source>
        <dbReference type="EMBL" id="CAF0704976.1"/>
    </source>
</evidence>